<proteinExistence type="predicted"/>
<evidence type="ECO:0000313" key="2">
    <source>
        <dbReference type="EMBL" id="CAB0002059.1"/>
    </source>
</evidence>
<feature type="region of interest" description="Disordered" evidence="1">
    <location>
        <begin position="273"/>
        <end position="310"/>
    </location>
</feature>
<dbReference type="EMBL" id="CADCXU010011926">
    <property type="protein sequence ID" value="CAB0002059.1"/>
    <property type="molecule type" value="Genomic_DNA"/>
</dbReference>
<gene>
    <name evidence="2" type="ORF">NTEN_LOCUS7846</name>
</gene>
<dbReference type="CDD" id="cd15489">
    <property type="entry name" value="PHD_SF"/>
    <property type="match status" value="1"/>
</dbReference>
<evidence type="ECO:0000256" key="1">
    <source>
        <dbReference type="SAM" id="MobiDB-lite"/>
    </source>
</evidence>
<feature type="compositionally biased region" description="Low complexity" evidence="1">
    <location>
        <begin position="297"/>
        <end position="310"/>
    </location>
</feature>
<reference evidence="2 3" key="1">
    <citation type="submission" date="2020-02" db="EMBL/GenBank/DDBJ databases">
        <authorList>
            <person name="Ferguson B K."/>
        </authorList>
    </citation>
    <scope>NUCLEOTIDE SEQUENCE [LARGE SCALE GENOMIC DNA]</scope>
</reference>
<evidence type="ECO:0000313" key="3">
    <source>
        <dbReference type="Proteomes" id="UP000479000"/>
    </source>
</evidence>
<dbReference type="Proteomes" id="UP000479000">
    <property type="component" value="Unassembled WGS sequence"/>
</dbReference>
<keyword evidence="3" id="KW-1185">Reference proteome</keyword>
<sequence>MFQGSFRFYDTLVRLCCGGSRSSLIAIVTAYKPCDAVAWTKSDGGATGKEPRGSRASQGLRGRRACADGFCSSCQQMFHLACIFNSPNCSFAHAQWQCANCLKKIDQRQKSEKPVGKSAENPSMDSVLRAIEFLGGQIDIFDKIVVKFRKRMDDFERTNRQLVEENCRLRESIAALRSRVDEIDEEKAKFRNFPEFLSVAADASKAISVPDIPIACTADASPTIVSDAATIKPASSAPSIVVVPPDPVVTPSLKKVKRSRFVVARLMAEEYMAESARPETDRGPSIRPVSSAPLVNSAGSSSGSLSTFPSDSVASLDTERHGVRKWLFDLTHRKTKGRPKNANLMARLMAEEYLSTLSMEMYKSTDSVDFTCEVRKKNGYMGESHGCPEGARATSEGVTWRRRLPYRHRRRLADFSQAASGAPV</sequence>
<protein>
    <submittedName>
        <fullName evidence="2">Uncharacterized protein</fullName>
    </submittedName>
</protein>
<organism evidence="2 3">
    <name type="scientific">Nesidiocoris tenuis</name>
    <dbReference type="NCBI Taxonomy" id="355587"/>
    <lineage>
        <taxon>Eukaryota</taxon>
        <taxon>Metazoa</taxon>
        <taxon>Ecdysozoa</taxon>
        <taxon>Arthropoda</taxon>
        <taxon>Hexapoda</taxon>
        <taxon>Insecta</taxon>
        <taxon>Pterygota</taxon>
        <taxon>Neoptera</taxon>
        <taxon>Paraneoptera</taxon>
        <taxon>Hemiptera</taxon>
        <taxon>Heteroptera</taxon>
        <taxon>Panheteroptera</taxon>
        <taxon>Cimicomorpha</taxon>
        <taxon>Miridae</taxon>
        <taxon>Dicyphina</taxon>
        <taxon>Nesidiocoris</taxon>
    </lineage>
</organism>
<name>A0A6H5GKF9_9HEMI</name>
<dbReference type="AlphaFoldDB" id="A0A6H5GKF9"/>
<accession>A0A6H5GKF9</accession>